<protein>
    <submittedName>
        <fullName evidence="2">Uncharacterized protein</fullName>
    </submittedName>
</protein>
<evidence type="ECO:0000256" key="1">
    <source>
        <dbReference type="SAM" id="MobiDB-lite"/>
    </source>
</evidence>
<feature type="region of interest" description="Disordered" evidence="1">
    <location>
        <begin position="177"/>
        <end position="216"/>
    </location>
</feature>
<feature type="compositionally biased region" description="Basic and acidic residues" evidence="1">
    <location>
        <begin position="177"/>
        <end position="191"/>
    </location>
</feature>
<evidence type="ECO:0000313" key="2">
    <source>
        <dbReference type="EMBL" id="QXJ25929.1"/>
    </source>
</evidence>
<proteinExistence type="predicted"/>
<dbReference type="RefSeq" id="WP_231332142.1">
    <property type="nucleotide sequence ID" value="NZ_CP059572.1"/>
</dbReference>
<keyword evidence="3" id="KW-1185">Reference proteome</keyword>
<dbReference type="EMBL" id="CP059572">
    <property type="protein sequence ID" value="QXJ25929.1"/>
    <property type="molecule type" value="Genomic_DNA"/>
</dbReference>
<name>A0ABX8R6P2_9ACTN</name>
<gene>
    <name evidence="2" type="ORF">AGRA3207_007498</name>
</gene>
<organism evidence="2 3">
    <name type="scientific">Actinomadura graeca</name>
    <dbReference type="NCBI Taxonomy" id="2750812"/>
    <lineage>
        <taxon>Bacteria</taxon>
        <taxon>Bacillati</taxon>
        <taxon>Actinomycetota</taxon>
        <taxon>Actinomycetes</taxon>
        <taxon>Streptosporangiales</taxon>
        <taxon>Thermomonosporaceae</taxon>
        <taxon>Actinomadura</taxon>
    </lineage>
</organism>
<evidence type="ECO:0000313" key="3">
    <source>
        <dbReference type="Proteomes" id="UP001049518"/>
    </source>
</evidence>
<dbReference type="Proteomes" id="UP001049518">
    <property type="component" value="Chromosome"/>
</dbReference>
<reference evidence="2" key="1">
    <citation type="submission" date="2020-07" db="EMBL/GenBank/DDBJ databases">
        <authorList>
            <person name="Tarantini F.S."/>
            <person name="Hong K.W."/>
            <person name="Chan K.G."/>
        </authorList>
    </citation>
    <scope>NUCLEOTIDE SEQUENCE</scope>
    <source>
        <strain evidence="2">32-07</strain>
    </source>
</reference>
<sequence>MTVNTGGGSPDRVIQFDMYAAPPPKGEWGYTLDQYGIIYRRGLIAQRLRPGWWPFAYADADHEHHARRGTVPPVPVECGAAPVRLAPDCAVRSWGNEYVTVTPSRTMPHHAAATLTLWVRPQGAGGMVTRCRVHFDLLATTHHIQHLHPALPEEVSTQAQVKAAKLTAYLAAEIKYRDDGPRRPATADDRQHQRRHRPGQWQEPDPRNGSPGWSRDVGDGTRWLFACPAGGRWRWAVCQYDESRPLVTGQAADALEAMALADAAGRLPQTR</sequence>
<accession>A0ABX8R6P2</accession>